<feature type="region of interest" description="Disordered" evidence="4">
    <location>
        <begin position="128"/>
        <end position="221"/>
    </location>
</feature>
<keyword evidence="8" id="KW-1185">Reference proteome</keyword>
<evidence type="ECO:0000259" key="6">
    <source>
        <dbReference type="Pfam" id="PF25984"/>
    </source>
</evidence>
<keyword evidence="5" id="KW-0472">Membrane</keyword>
<evidence type="ECO:0000256" key="1">
    <source>
        <dbReference type="ARBA" id="ARBA00004196"/>
    </source>
</evidence>
<dbReference type="InterPro" id="IPR058639">
    <property type="entry name" value="BSH_YknX-like"/>
</dbReference>
<dbReference type="Gene3D" id="2.40.420.20">
    <property type="match status" value="1"/>
</dbReference>
<accession>A0ABX2I9V3</accession>
<dbReference type="PANTHER" id="PTHR32347:SF14">
    <property type="entry name" value="EFFLUX SYSTEM COMPONENT YKNX-RELATED"/>
    <property type="match status" value="1"/>
</dbReference>
<dbReference type="Pfam" id="PF25984">
    <property type="entry name" value="BSH_YknX"/>
    <property type="match status" value="1"/>
</dbReference>
<keyword evidence="5" id="KW-0812">Transmembrane</keyword>
<gene>
    <name evidence="7" type="ORF">G5A70_05875</name>
</gene>
<evidence type="ECO:0000313" key="8">
    <source>
        <dbReference type="Proteomes" id="UP000822142"/>
    </source>
</evidence>
<keyword evidence="5" id="KW-1133">Transmembrane helix</keyword>
<dbReference type="Proteomes" id="UP000822142">
    <property type="component" value="Unassembled WGS sequence"/>
</dbReference>
<evidence type="ECO:0000256" key="3">
    <source>
        <dbReference type="SAM" id="Coils"/>
    </source>
</evidence>
<feature type="compositionally biased region" description="Low complexity" evidence="4">
    <location>
        <begin position="171"/>
        <end position="185"/>
    </location>
</feature>
<organism evidence="7 8">
    <name type="scientific">Blautia hansenii</name>
    <name type="common">Ruminococcus hansenii</name>
    <dbReference type="NCBI Taxonomy" id="1322"/>
    <lineage>
        <taxon>Bacteria</taxon>
        <taxon>Bacillati</taxon>
        <taxon>Bacillota</taxon>
        <taxon>Clostridia</taxon>
        <taxon>Lachnospirales</taxon>
        <taxon>Lachnospiraceae</taxon>
        <taxon>Blautia</taxon>
    </lineage>
</organism>
<evidence type="ECO:0000256" key="2">
    <source>
        <dbReference type="ARBA" id="ARBA00023054"/>
    </source>
</evidence>
<evidence type="ECO:0000256" key="5">
    <source>
        <dbReference type="SAM" id="Phobius"/>
    </source>
</evidence>
<proteinExistence type="predicted"/>
<evidence type="ECO:0000256" key="4">
    <source>
        <dbReference type="SAM" id="MobiDB-lite"/>
    </source>
</evidence>
<feature type="domain" description="YknX-like barrel-sandwich hybrid" evidence="6">
    <location>
        <begin position="72"/>
        <end position="435"/>
    </location>
</feature>
<sequence length="613" mass="67597">MDKKKIKIAVISTAGILLAGTGIWFGVTKLQKATVSVYSMNELSQSVFGDMPSLEGSVSSNVSQQVHLADKQIVSQVFVKEGQEVKEGDPLLSYDMTLVNLDLEMEKLNKQQLEIKKKGLEQELQKLKEDKSQMASTKKSYELQPLNQTSEQPSNQENSEGEDTGAGNGTDNGTATPPGENPPGEQGEEGSGETVTPPNGEETPDNGANQETPDTEKPSGAYQRLYRDVTLPSTEFPDDDAIIENAIPYKRMGENSAYDVYLCKQNVLIQGAFLNQLAGFDESGERVRDPYSCILEVRSEDCTDGVLLASMTLDGSVLENSVEPSAWFATSLGKNQWEELLPQEPQDDTWEELPDGMGNMMPEEDIIGGYSKEELEKAIGEKEREISTAALDIKEAQLKIQKVEQQLQEETVKSTVNGVVKTVGDPAKGEIDGEPFMVVESSGGVYIQGVVAENVLDKVKAGQILTGMGYESMMGFEAEVKEVSPYPQDNYSMGGDREMSYYPFTAFIKDSTGLKDNEMVSLDVPQEDNSIQGIFISKQFIRNKDGKDFVYKEGKNGKLEKQTVKTGQIFYGELVEIKEGITEEDYLAFPYGKKVKDGAKVKRSEISELYNMY</sequence>
<reference evidence="7 8" key="1">
    <citation type="journal article" date="2020" name="Cell Host Microbe">
        <title>Functional and Genomic Variation between Human-Derived Isolates of Lachnospiraceae Reveals Inter- and Intra-Species Diversity.</title>
        <authorList>
            <person name="Sorbara M.T."/>
            <person name="Littmann E.R."/>
            <person name="Fontana E."/>
            <person name="Moody T.U."/>
            <person name="Kohout C.E."/>
            <person name="Gjonbalaj M."/>
            <person name="Eaton V."/>
            <person name="Seok R."/>
            <person name="Leiner I.M."/>
            <person name="Pamer E.G."/>
        </authorList>
    </citation>
    <scope>NUCLEOTIDE SEQUENCE [LARGE SCALE GENOMIC DNA]</scope>
    <source>
        <strain evidence="7 8">MSK.15.26</strain>
    </source>
</reference>
<dbReference type="RefSeq" id="WP_173748752.1">
    <property type="nucleotide sequence ID" value="NZ_JAAITA010000005.1"/>
</dbReference>
<comment type="subcellular location">
    <subcellularLocation>
        <location evidence="1">Cell envelope</location>
    </subcellularLocation>
</comment>
<feature type="compositionally biased region" description="Polar residues" evidence="4">
    <location>
        <begin position="145"/>
        <end position="158"/>
    </location>
</feature>
<name>A0ABX2I9V3_BLAHA</name>
<comment type="caution">
    <text evidence="7">The sequence shown here is derived from an EMBL/GenBank/DDBJ whole genome shotgun (WGS) entry which is preliminary data.</text>
</comment>
<evidence type="ECO:0000313" key="7">
    <source>
        <dbReference type="EMBL" id="NSJ85707.1"/>
    </source>
</evidence>
<feature type="transmembrane region" description="Helical" evidence="5">
    <location>
        <begin position="7"/>
        <end position="27"/>
    </location>
</feature>
<protein>
    <submittedName>
        <fullName evidence="7">Biotin/lipoyl-binding protein</fullName>
    </submittedName>
</protein>
<dbReference type="InterPro" id="IPR050465">
    <property type="entry name" value="UPF0194_transport"/>
</dbReference>
<dbReference type="EMBL" id="JAAITA010000005">
    <property type="protein sequence ID" value="NSJ85707.1"/>
    <property type="molecule type" value="Genomic_DNA"/>
</dbReference>
<keyword evidence="2 3" id="KW-0175">Coiled coil</keyword>
<dbReference type="PANTHER" id="PTHR32347">
    <property type="entry name" value="EFFLUX SYSTEM COMPONENT YKNX-RELATED"/>
    <property type="match status" value="1"/>
</dbReference>
<feature type="coiled-coil region" evidence="3">
    <location>
        <begin position="372"/>
        <end position="413"/>
    </location>
</feature>